<proteinExistence type="predicted"/>
<dbReference type="AlphaFoldDB" id="A0A2Z6NM07"/>
<sequence>MNFFCLGRARGIYEHQYIEEILQEVSKDVACSIGLDRRIEKVMDCLSSGSNDDGVSVVGICGGPGLGKTTLVRGVYHFGGGIKFDYCCFFDKVSEYVMKHGLVHLLRMLLYEIVGHHNSTMFESVDEGMLSRIKLMLSQKKEYHKQETQPSSNDGSTISDLMEFEYQSCSSTSSQNSILDISEE</sequence>
<dbReference type="InterPro" id="IPR044974">
    <property type="entry name" value="Disease_R_plants"/>
</dbReference>
<dbReference type="Proteomes" id="UP000242715">
    <property type="component" value="Unassembled WGS sequence"/>
</dbReference>
<dbReference type="InterPro" id="IPR027417">
    <property type="entry name" value="P-loop_NTPase"/>
</dbReference>
<name>A0A2Z6NM07_TRISU</name>
<evidence type="ECO:0000313" key="2">
    <source>
        <dbReference type="EMBL" id="GAU37590.1"/>
    </source>
</evidence>
<dbReference type="Pfam" id="PF00931">
    <property type="entry name" value="NB-ARC"/>
    <property type="match status" value="1"/>
</dbReference>
<evidence type="ECO:0000259" key="1">
    <source>
        <dbReference type="Pfam" id="PF00931"/>
    </source>
</evidence>
<dbReference type="PANTHER" id="PTHR11017:SF300">
    <property type="entry name" value="RESISTANCE PROTEIN (TIR-NBS-LRR CLASS), PUTATIVE-RELATED"/>
    <property type="match status" value="1"/>
</dbReference>
<organism evidence="2 3">
    <name type="scientific">Trifolium subterraneum</name>
    <name type="common">Subterranean clover</name>
    <dbReference type="NCBI Taxonomy" id="3900"/>
    <lineage>
        <taxon>Eukaryota</taxon>
        <taxon>Viridiplantae</taxon>
        <taxon>Streptophyta</taxon>
        <taxon>Embryophyta</taxon>
        <taxon>Tracheophyta</taxon>
        <taxon>Spermatophyta</taxon>
        <taxon>Magnoliopsida</taxon>
        <taxon>eudicotyledons</taxon>
        <taxon>Gunneridae</taxon>
        <taxon>Pentapetalae</taxon>
        <taxon>rosids</taxon>
        <taxon>fabids</taxon>
        <taxon>Fabales</taxon>
        <taxon>Fabaceae</taxon>
        <taxon>Papilionoideae</taxon>
        <taxon>50 kb inversion clade</taxon>
        <taxon>NPAAA clade</taxon>
        <taxon>Hologalegina</taxon>
        <taxon>IRL clade</taxon>
        <taxon>Trifolieae</taxon>
        <taxon>Trifolium</taxon>
    </lineage>
</organism>
<dbReference type="InterPro" id="IPR002182">
    <property type="entry name" value="NB-ARC"/>
</dbReference>
<dbReference type="SUPFAM" id="SSF52540">
    <property type="entry name" value="P-loop containing nucleoside triphosphate hydrolases"/>
    <property type="match status" value="1"/>
</dbReference>
<gene>
    <name evidence="2" type="ORF">TSUD_365110</name>
</gene>
<dbReference type="Gene3D" id="3.40.50.300">
    <property type="entry name" value="P-loop containing nucleotide triphosphate hydrolases"/>
    <property type="match status" value="1"/>
</dbReference>
<dbReference type="GO" id="GO:0006952">
    <property type="term" value="P:defense response"/>
    <property type="evidence" value="ECO:0007669"/>
    <property type="project" value="InterPro"/>
</dbReference>
<accession>A0A2Z6NM07</accession>
<evidence type="ECO:0000313" key="3">
    <source>
        <dbReference type="Proteomes" id="UP000242715"/>
    </source>
</evidence>
<dbReference type="EMBL" id="DF973681">
    <property type="protein sequence ID" value="GAU37590.1"/>
    <property type="molecule type" value="Genomic_DNA"/>
</dbReference>
<protein>
    <recommendedName>
        <fullName evidence="1">NB-ARC domain-containing protein</fullName>
    </recommendedName>
</protein>
<dbReference type="PANTHER" id="PTHR11017">
    <property type="entry name" value="LEUCINE-RICH REPEAT-CONTAINING PROTEIN"/>
    <property type="match status" value="1"/>
</dbReference>
<reference evidence="3" key="1">
    <citation type="journal article" date="2017" name="Front. Plant Sci.">
        <title>Climate Clever Clovers: New Paradigm to Reduce the Environmental Footprint of Ruminants by Breeding Low Methanogenic Forages Utilizing Haplotype Variation.</title>
        <authorList>
            <person name="Kaur P."/>
            <person name="Appels R."/>
            <person name="Bayer P.E."/>
            <person name="Keeble-Gagnere G."/>
            <person name="Wang J."/>
            <person name="Hirakawa H."/>
            <person name="Shirasawa K."/>
            <person name="Vercoe P."/>
            <person name="Stefanova K."/>
            <person name="Durmic Z."/>
            <person name="Nichols P."/>
            <person name="Revell C."/>
            <person name="Isobe S.N."/>
            <person name="Edwards D."/>
            <person name="Erskine W."/>
        </authorList>
    </citation>
    <scope>NUCLEOTIDE SEQUENCE [LARGE SCALE GENOMIC DNA]</scope>
    <source>
        <strain evidence="3">cv. Daliak</strain>
    </source>
</reference>
<keyword evidence="3" id="KW-1185">Reference proteome</keyword>
<feature type="domain" description="NB-ARC" evidence="1">
    <location>
        <begin position="37"/>
        <end position="112"/>
    </location>
</feature>